<comment type="caution">
    <text evidence="1">The sequence shown here is derived from an EMBL/GenBank/DDBJ whole genome shotgun (WGS) entry which is preliminary data.</text>
</comment>
<reference evidence="1" key="1">
    <citation type="journal article" date="2020" name="New Phytol.">
        <title>Comparative genomics reveals dynamic genome evolution in host specialist ectomycorrhizal fungi.</title>
        <authorList>
            <person name="Lofgren L.A."/>
            <person name="Nguyen N.H."/>
            <person name="Vilgalys R."/>
            <person name="Ruytinx J."/>
            <person name="Liao H.L."/>
            <person name="Branco S."/>
            <person name="Kuo A."/>
            <person name="LaButti K."/>
            <person name="Lipzen A."/>
            <person name="Andreopoulos W."/>
            <person name="Pangilinan J."/>
            <person name="Riley R."/>
            <person name="Hundley H."/>
            <person name="Na H."/>
            <person name="Barry K."/>
            <person name="Grigoriev I.V."/>
            <person name="Stajich J.E."/>
            <person name="Kennedy P.G."/>
        </authorList>
    </citation>
    <scope>NUCLEOTIDE SEQUENCE</scope>
    <source>
        <strain evidence="1">S12</strain>
    </source>
</reference>
<evidence type="ECO:0000313" key="1">
    <source>
        <dbReference type="EMBL" id="KAG1788104.1"/>
    </source>
</evidence>
<gene>
    <name evidence="1" type="ORF">HD556DRAFT_1276590</name>
</gene>
<name>A0A9P7AF61_9AGAM</name>
<proteinExistence type="predicted"/>
<evidence type="ECO:0000313" key="2">
    <source>
        <dbReference type="Proteomes" id="UP000719766"/>
    </source>
</evidence>
<protein>
    <submittedName>
        <fullName evidence="1">Uncharacterized protein</fullName>
    </submittedName>
</protein>
<dbReference type="OrthoDB" id="2681164at2759"/>
<sequence length="261" mass="30125">MRRIKLFWRFVVDADAFINLLDRTGAVVSGSCALTLLQAEREAIVGRDMDVYTTEKFETEVLDHFKEREGYKCMEEVKKKTEYDSSAILKMHKLQNEDMEVDIIVTDWKCALAPVVQFHSTAVMNYITARSIVCLYPRWTTANKSLVNPRMYLENLTHLRTLHVLMKYRRRGFRVSADPFHLGEHMCEREDGSRSKGGYCPHAMRSTVDDDVLRWDFGPMKTLGDTTITCQDMPIMMWCLGGYECVEGDKDVTISYMLVSA</sequence>
<dbReference type="EMBL" id="JABBWE010000071">
    <property type="protein sequence ID" value="KAG1788104.1"/>
    <property type="molecule type" value="Genomic_DNA"/>
</dbReference>
<dbReference type="Proteomes" id="UP000719766">
    <property type="component" value="Unassembled WGS sequence"/>
</dbReference>
<dbReference type="GeneID" id="64593003"/>
<dbReference type="RefSeq" id="XP_041155381.1">
    <property type="nucleotide sequence ID" value="XM_041299239.1"/>
</dbReference>
<organism evidence="1 2">
    <name type="scientific">Suillus plorans</name>
    <dbReference type="NCBI Taxonomy" id="116603"/>
    <lineage>
        <taxon>Eukaryota</taxon>
        <taxon>Fungi</taxon>
        <taxon>Dikarya</taxon>
        <taxon>Basidiomycota</taxon>
        <taxon>Agaricomycotina</taxon>
        <taxon>Agaricomycetes</taxon>
        <taxon>Agaricomycetidae</taxon>
        <taxon>Boletales</taxon>
        <taxon>Suillineae</taxon>
        <taxon>Suillaceae</taxon>
        <taxon>Suillus</taxon>
    </lineage>
</organism>
<keyword evidence="2" id="KW-1185">Reference proteome</keyword>
<accession>A0A9P7AF61</accession>
<dbReference type="AlphaFoldDB" id="A0A9P7AF61"/>